<accession>A0A0M3IME9</accession>
<reference evidence="3" key="1">
    <citation type="submission" date="2017-02" db="UniProtKB">
        <authorList>
            <consortium name="WormBaseParasite"/>
        </authorList>
    </citation>
    <scope>IDENTIFICATION</scope>
</reference>
<dbReference type="WBParaSite" id="ALUE_0001992701-mRNA-1">
    <property type="protein sequence ID" value="ALUE_0001992701-mRNA-1"/>
    <property type="gene ID" value="ALUE_0001992701"/>
</dbReference>
<dbReference type="Proteomes" id="UP000036681">
    <property type="component" value="Unplaced"/>
</dbReference>
<evidence type="ECO:0000313" key="2">
    <source>
        <dbReference type="Proteomes" id="UP000036681"/>
    </source>
</evidence>
<protein>
    <submittedName>
        <fullName evidence="3">Uncharacterized protein</fullName>
    </submittedName>
</protein>
<sequence length="55" mass="6206">MSSKFVFIAILLLLEPTMLAAYWGWGGYRPYGFGMYGYPYYGGYYGGYYPYGGGV</sequence>
<organism evidence="2 3">
    <name type="scientific">Ascaris lumbricoides</name>
    <name type="common">Giant roundworm</name>
    <dbReference type="NCBI Taxonomy" id="6252"/>
    <lineage>
        <taxon>Eukaryota</taxon>
        <taxon>Metazoa</taxon>
        <taxon>Ecdysozoa</taxon>
        <taxon>Nematoda</taxon>
        <taxon>Chromadorea</taxon>
        <taxon>Rhabditida</taxon>
        <taxon>Spirurina</taxon>
        <taxon>Ascaridomorpha</taxon>
        <taxon>Ascaridoidea</taxon>
        <taxon>Ascarididae</taxon>
        <taxon>Ascaris</taxon>
    </lineage>
</organism>
<evidence type="ECO:0000313" key="3">
    <source>
        <dbReference type="WBParaSite" id="ALUE_0001992701-mRNA-1"/>
    </source>
</evidence>
<keyword evidence="1" id="KW-0732">Signal</keyword>
<evidence type="ECO:0000256" key="1">
    <source>
        <dbReference type="SAM" id="SignalP"/>
    </source>
</evidence>
<keyword evidence="2" id="KW-1185">Reference proteome</keyword>
<proteinExistence type="predicted"/>
<feature type="chain" id="PRO_5005657081" evidence="1">
    <location>
        <begin position="21"/>
        <end position="55"/>
    </location>
</feature>
<dbReference type="AlphaFoldDB" id="A0A0M3IME9"/>
<name>A0A0M3IME9_ASCLU</name>
<feature type="signal peptide" evidence="1">
    <location>
        <begin position="1"/>
        <end position="20"/>
    </location>
</feature>